<evidence type="ECO:0000313" key="1">
    <source>
        <dbReference type="EMBL" id="GEZ98970.1"/>
    </source>
</evidence>
<reference evidence="1" key="1">
    <citation type="journal article" date="2019" name="Sci. Rep.">
        <title>Draft genome of Tanacetum cinerariifolium, the natural source of mosquito coil.</title>
        <authorList>
            <person name="Yamashiro T."/>
            <person name="Shiraishi A."/>
            <person name="Satake H."/>
            <person name="Nakayama K."/>
        </authorList>
    </citation>
    <scope>NUCLEOTIDE SEQUENCE</scope>
</reference>
<protein>
    <submittedName>
        <fullName evidence="1">Uncharacterized protein</fullName>
    </submittedName>
</protein>
<dbReference type="AlphaFoldDB" id="A0A699IZH3"/>
<sequence>MVALRDLENLHALLQREGIDVTMFTDWFELNKRDPPVRTITYAEIPEYYVWHEKPKLWKRGKQQRCIELMRVNKRIFSSFKEACFAYGLLNDDKEWTHAISEASFWALGP</sequence>
<dbReference type="EMBL" id="BKCJ010352207">
    <property type="protein sequence ID" value="GEZ98970.1"/>
    <property type="molecule type" value="Genomic_DNA"/>
</dbReference>
<gene>
    <name evidence="1" type="ORF">Tci_570943</name>
</gene>
<name>A0A699IZH3_TANCI</name>
<proteinExistence type="predicted"/>
<accession>A0A699IZH3</accession>
<organism evidence="1">
    <name type="scientific">Tanacetum cinerariifolium</name>
    <name type="common">Dalmatian daisy</name>
    <name type="synonym">Chrysanthemum cinerariifolium</name>
    <dbReference type="NCBI Taxonomy" id="118510"/>
    <lineage>
        <taxon>Eukaryota</taxon>
        <taxon>Viridiplantae</taxon>
        <taxon>Streptophyta</taxon>
        <taxon>Embryophyta</taxon>
        <taxon>Tracheophyta</taxon>
        <taxon>Spermatophyta</taxon>
        <taxon>Magnoliopsida</taxon>
        <taxon>eudicotyledons</taxon>
        <taxon>Gunneridae</taxon>
        <taxon>Pentapetalae</taxon>
        <taxon>asterids</taxon>
        <taxon>campanulids</taxon>
        <taxon>Asterales</taxon>
        <taxon>Asteraceae</taxon>
        <taxon>Asteroideae</taxon>
        <taxon>Anthemideae</taxon>
        <taxon>Anthemidinae</taxon>
        <taxon>Tanacetum</taxon>
    </lineage>
</organism>
<comment type="caution">
    <text evidence="1">The sequence shown here is derived from an EMBL/GenBank/DDBJ whole genome shotgun (WGS) entry which is preliminary data.</text>
</comment>